<organism evidence="2 3">
    <name type="scientific">Duganella margarita</name>
    <dbReference type="NCBI Taxonomy" id="2692170"/>
    <lineage>
        <taxon>Bacteria</taxon>
        <taxon>Pseudomonadati</taxon>
        <taxon>Pseudomonadota</taxon>
        <taxon>Betaproteobacteria</taxon>
        <taxon>Burkholderiales</taxon>
        <taxon>Oxalobacteraceae</taxon>
        <taxon>Telluria group</taxon>
        <taxon>Duganella</taxon>
    </lineage>
</organism>
<dbReference type="Gene3D" id="3.30.160.250">
    <property type="match status" value="1"/>
</dbReference>
<dbReference type="Pfam" id="PF15919">
    <property type="entry name" value="HicB_lk_antitox"/>
    <property type="match status" value="1"/>
</dbReference>
<dbReference type="SUPFAM" id="SSF143100">
    <property type="entry name" value="TTHA1013/TTHA0281-like"/>
    <property type="match status" value="1"/>
</dbReference>
<dbReference type="InterPro" id="IPR031807">
    <property type="entry name" value="HicB-like"/>
</dbReference>
<evidence type="ECO:0000313" key="2">
    <source>
        <dbReference type="EMBL" id="MYM75288.1"/>
    </source>
</evidence>
<gene>
    <name evidence="2" type="ORF">GTP56_24250</name>
</gene>
<feature type="domain" description="HicB-like antitoxin of toxin-antitoxin system" evidence="1">
    <location>
        <begin position="3"/>
        <end position="78"/>
    </location>
</feature>
<dbReference type="EMBL" id="WWCR01000035">
    <property type="protein sequence ID" value="MYM75288.1"/>
    <property type="molecule type" value="Genomic_DNA"/>
</dbReference>
<accession>A0A7X4H4P4</accession>
<sequence>MLYPLYVWKDEGSAYGGCFPDLPGVFTAADELTDLPLMAQEAVLAHGEPIPAATTIDHWRNDAQFHGGFWMLVEINPAAGRPGGPGRG</sequence>
<dbReference type="InterPro" id="IPR035069">
    <property type="entry name" value="TTHA1013/TTHA0281-like"/>
</dbReference>
<name>A0A7X4H4P4_9BURK</name>
<dbReference type="AlphaFoldDB" id="A0A7X4H4P4"/>
<evidence type="ECO:0000313" key="3">
    <source>
        <dbReference type="Proteomes" id="UP000469734"/>
    </source>
</evidence>
<dbReference type="Proteomes" id="UP000469734">
    <property type="component" value="Unassembled WGS sequence"/>
</dbReference>
<evidence type="ECO:0000259" key="1">
    <source>
        <dbReference type="Pfam" id="PF15919"/>
    </source>
</evidence>
<comment type="caution">
    <text evidence="2">The sequence shown here is derived from an EMBL/GenBank/DDBJ whole genome shotgun (WGS) entry which is preliminary data.</text>
</comment>
<protein>
    <submittedName>
        <fullName evidence="2">HicB family protein</fullName>
    </submittedName>
</protein>
<proteinExistence type="predicted"/>
<reference evidence="2 3" key="1">
    <citation type="submission" date="2019-12" db="EMBL/GenBank/DDBJ databases">
        <title>Novel species isolated from a subtropical stream in China.</title>
        <authorList>
            <person name="Lu H."/>
        </authorList>
    </citation>
    <scope>NUCLEOTIDE SEQUENCE [LARGE SCALE GENOMIC DNA]</scope>
    <source>
        <strain evidence="2 3">FT134W</strain>
    </source>
</reference>